<keyword evidence="4 6" id="KW-1133">Transmembrane helix</keyword>
<reference evidence="8 9" key="1">
    <citation type="submission" date="2016-11" db="EMBL/GenBank/DDBJ databases">
        <authorList>
            <person name="Jaros S."/>
            <person name="Januszkiewicz K."/>
            <person name="Wedrychowicz H."/>
        </authorList>
    </citation>
    <scope>NUCLEOTIDE SEQUENCE [LARGE SCALE GENOMIC DNA]</scope>
    <source>
        <strain evidence="8 9">GAS242</strain>
    </source>
</reference>
<organism evidence="8 9">
    <name type="scientific">Bradyrhizobium erythrophlei</name>
    <dbReference type="NCBI Taxonomy" id="1437360"/>
    <lineage>
        <taxon>Bacteria</taxon>
        <taxon>Pseudomonadati</taxon>
        <taxon>Pseudomonadota</taxon>
        <taxon>Alphaproteobacteria</taxon>
        <taxon>Hyphomicrobiales</taxon>
        <taxon>Nitrobacteraceae</taxon>
        <taxon>Bradyrhizobium</taxon>
    </lineage>
</organism>
<feature type="transmembrane region" description="Helical" evidence="6">
    <location>
        <begin position="110"/>
        <end position="131"/>
    </location>
</feature>
<dbReference type="PANTHER" id="PTHR42709">
    <property type="entry name" value="ALKALINE PHOSPHATASE LIKE PROTEIN"/>
    <property type="match status" value="1"/>
</dbReference>
<feature type="transmembrane region" description="Helical" evidence="6">
    <location>
        <begin position="56"/>
        <end position="77"/>
    </location>
</feature>
<evidence type="ECO:0000313" key="9">
    <source>
        <dbReference type="Proteomes" id="UP000190675"/>
    </source>
</evidence>
<dbReference type="Proteomes" id="UP000190675">
    <property type="component" value="Chromosome I"/>
</dbReference>
<keyword evidence="5 6" id="KW-0472">Membrane</keyword>
<dbReference type="InterPro" id="IPR032816">
    <property type="entry name" value="VTT_dom"/>
</dbReference>
<feature type="transmembrane region" description="Helical" evidence="6">
    <location>
        <begin position="171"/>
        <end position="194"/>
    </location>
</feature>
<keyword evidence="3 6" id="KW-0812">Transmembrane</keyword>
<protein>
    <submittedName>
        <fullName evidence="8">Membrane protein DedA, SNARE-associated domain</fullName>
    </submittedName>
</protein>
<dbReference type="PANTHER" id="PTHR42709:SF6">
    <property type="entry name" value="UNDECAPRENYL PHOSPHATE TRANSPORTER A"/>
    <property type="match status" value="1"/>
</dbReference>
<dbReference type="InterPro" id="IPR051311">
    <property type="entry name" value="DedA_domain"/>
</dbReference>
<dbReference type="OrthoDB" id="9813426at2"/>
<evidence type="ECO:0000256" key="3">
    <source>
        <dbReference type="ARBA" id="ARBA00022692"/>
    </source>
</evidence>
<dbReference type="AlphaFoldDB" id="A0A1M5KXM2"/>
<dbReference type="EMBL" id="LT670818">
    <property type="protein sequence ID" value="SHG57521.1"/>
    <property type="molecule type" value="Genomic_DNA"/>
</dbReference>
<accession>A0A1M5KXM2</accession>
<evidence type="ECO:0000256" key="5">
    <source>
        <dbReference type="ARBA" id="ARBA00023136"/>
    </source>
</evidence>
<sequence length="215" mass="23066">MEFTSLSDALISLIPTYGPWIIFGVVALESAGVPLPGETILVAAALLAATTAQINIVVVVLAAATGAIVGDGLGYMVGRRLGLPFLRRYGRYIRLDEDRLLIGRYLFFRYGNGVVFFGRFIAVLRMFAALLAGANSMPARRFFFFNIAGGVCWACLFGFGAYAVGAEVYKISGTLSVISLGLFIAAGYALSIYIRRNEVTLRGRAEVALSDHSCG</sequence>
<comment type="subcellular location">
    <subcellularLocation>
        <location evidence="1">Cell membrane</location>
        <topology evidence="1">Multi-pass membrane protein</topology>
    </subcellularLocation>
</comment>
<evidence type="ECO:0000256" key="2">
    <source>
        <dbReference type="ARBA" id="ARBA00022475"/>
    </source>
</evidence>
<dbReference type="GO" id="GO:0005886">
    <property type="term" value="C:plasma membrane"/>
    <property type="evidence" value="ECO:0007669"/>
    <property type="project" value="UniProtKB-SubCell"/>
</dbReference>
<feature type="transmembrane region" description="Helical" evidence="6">
    <location>
        <begin position="20"/>
        <end position="49"/>
    </location>
</feature>
<gene>
    <name evidence="8" type="ORF">SAMN05444169_3132</name>
</gene>
<evidence type="ECO:0000256" key="1">
    <source>
        <dbReference type="ARBA" id="ARBA00004651"/>
    </source>
</evidence>
<keyword evidence="2" id="KW-1003">Cell membrane</keyword>
<feature type="domain" description="VTT" evidence="7">
    <location>
        <begin position="36"/>
        <end position="159"/>
    </location>
</feature>
<dbReference type="RefSeq" id="WP_079573398.1">
    <property type="nucleotide sequence ID" value="NZ_LT670818.1"/>
</dbReference>
<evidence type="ECO:0000313" key="8">
    <source>
        <dbReference type="EMBL" id="SHG57521.1"/>
    </source>
</evidence>
<evidence type="ECO:0000259" key="7">
    <source>
        <dbReference type="Pfam" id="PF09335"/>
    </source>
</evidence>
<evidence type="ECO:0000256" key="6">
    <source>
        <dbReference type="SAM" id="Phobius"/>
    </source>
</evidence>
<dbReference type="Pfam" id="PF09335">
    <property type="entry name" value="VTT_dom"/>
    <property type="match status" value="1"/>
</dbReference>
<evidence type="ECO:0000256" key="4">
    <source>
        <dbReference type="ARBA" id="ARBA00022989"/>
    </source>
</evidence>
<name>A0A1M5KXM2_9BRAD</name>
<feature type="transmembrane region" description="Helical" evidence="6">
    <location>
        <begin position="143"/>
        <end position="165"/>
    </location>
</feature>
<proteinExistence type="predicted"/>